<evidence type="ECO:0000313" key="1">
    <source>
        <dbReference type="EMBL" id="KAF5923934.1"/>
    </source>
</evidence>
<accession>A0A7J7F883</accession>
<gene>
    <name evidence="1" type="ORF">HPG69_010363</name>
</gene>
<reference evidence="1 2" key="1">
    <citation type="journal article" date="2020" name="Mol. Biol. Evol.">
        <title>Interspecific Gene Flow and the Evolution of Specialization in Black and White Rhinoceros.</title>
        <authorList>
            <person name="Moodley Y."/>
            <person name="Westbury M.V."/>
            <person name="Russo I.M."/>
            <person name="Gopalakrishnan S."/>
            <person name="Rakotoarivelo A."/>
            <person name="Olsen R.A."/>
            <person name="Prost S."/>
            <person name="Tunstall T."/>
            <person name="Ryder O.A."/>
            <person name="Dalen L."/>
            <person name="Bruford M.W."/>
        </authorList>
    </citation>
    <scope>NUCLEOTIDE SEQUENCE [LARGE SCALE GENOMIC DNA]</scope>
    <source>
        <strain evidence="1">SBR-YM</strain>
        <tissue evidence="1">Skin</tissue>
    </source>
</reference>
<sequence length="57" mass="6650">MYQYQDLRQTVLLPCRDCCHRLCLWLCLWFLGCPGGNHMPLPVQLGRLDHCPLLPPD</sequence>
<dbReference type="AlphaFoldDB" id="A0A7J7F883"/>
<feature type="non-terminal residue" evidence="1">
    <location>
        <position position="1"/>
    </location>
</feature>
<dbReference type="EMBL" id="JACDTQ010001070">
    <property type="protein sequence ID" value="KAF5923934.1"/>
    <property type="molecule type" value="Genomic_DNA"/>
</dbReference>
<evidence type="ECO:0000313" key="2">
    <source>
        <dbReference type="Proteomes" id="UP000551758"/>
    </source>
</evidence>
<organism evidence="1 2">
    <name type="scientific">Diceros bicornis minor</name>
    <name type="common">South-central black rhinoceros</name>
    <dbReference type="NCBI Taxonomy" id="77932"/>
    <lineage>
        <taxon>Eukaryota</taxon>
        <taxon>Metazoa</taxon>
        <taxon>Chordata</taxon>
        <taxon>Craniata</taxon>
        <taxon>Vertebrata</taxon>
        <taxon>Euteleostomi</taxon>
        <taxon>Mammalia</taxon>
        <taxon>Eutheria</taxon>
        <taxon>Laurasiatheria</taxon>
        <taxon>Perissodactyla</taxon>
        <taxon>Rhinocerotidae</taxon>
        <taxon>Diceros</taxon>
    </lineage>
</organism>
<comment type="caution">
    <text evidence="1">The sequence shown here is derived from an EMBL/GenBank/DDBJ whole genome shotgun (WGS) entry which is preliminary data.</text>
</comment>
<name>A0A7J7F883_DICBM</name>
<keyword evidence="2" id="KW-1185">Reference proteome</keyword>
<protein>
    <submittedName>
        <fullName evidence="1">Uncharacterized protein</fullName>
    </submittedName>
</protein>
<proteinExistence type="predicted"/>
<dbReference type="Proteomes" id="UP000551758">
    <property type="component" value="Unassembled WGS sequence"/>
</dbReference>